<dbReference type="AlphaFoldDB" id="A0AAU8MR43"/>
<evidence type="ECO:0000256" key="5">
    <source>
        <dbReference type="ARBA" id="ARBA00022989"/>
    </source>
</evidence>
<feature type="transmembrane region" description="Helical" evidence="7">
    <location>
        <begin position="48"/>
        <end position="66"/>
    </location>
</feature>
<evidence type="ECO:0000256" key="1">
    <source>
        <dbReference type="ARBA" id="ARBA00004651"/>
    </source>
</evidence>
<keyword evidence="4 7" id="KW-0812">Transmembrane</keyword>
<keyword evidence="3" id="KW-1003">Cell membrane</keyword>
<dbReference type="GO" id="GO:0005886">
    <property type="term" value="C:plasma membrane"/>
    <property type="evidence" value="ECO:0007669"/>
    <property type="project" value="UniProtKB-SubCell"/>
</dbReference>
<dbReference type="Pfam" id="PF07681">
    <property type="entry name" value="DoxX"/>
    <property type="match status" value="1"/>
</dbReference>
<feature type="transmembrane region" description="Helical" evidence="7">
    <location>
        <begin position="73"/>
        <end position="91"/>
    </location>
</feature>
<protein>
    <submittedName>
        <fullName evidence="8">DoxX family protein</fullName>
    </submittedName>
</protein>
<comment type="similarity">
    <text evidence="2">Belongs to the DoxX family.</text>
</comment>
<accession>A0AAU8MR43</accession>
<evidence type="ECO:0000256" key="4">
    <source>
        <dbReference type="ARBA" id="ARBA00022692"/>
    </source>
</evidence>
<evidence type="ECO:0000256" key="3">
    <source>
        <dbReference type="ARBA" id="ARBA00022475"/>
    </source>
</evidence>
<evidence type="ECO:0000313" key="8">
    <source>
        <dbReference type="EMBL" id="XCO73317.1"/>
    </source>
</evidence>
<dbReference type="RefSeq" id="WP_363796361.1">
    <property type="nucleotide sequence ID" value="NZ_CP159925.1"/>
</dbReference>
<proteinExistence type="inferred from homology"/>
<evidence type="ECO:0000256" key="6">
    <source>
        <dbReference type="ARBA" id="ARBA00023136"/>
    </source>
</evidence>
<dbReference type="InterPro" id="IPR051907">
    <property type="entry name" value="DoxX-like_oxidoreductase"/>
</dbReference>
<organism evidence="8">
    <name type="scientific">Lysobacter firmicutimachus</name>
    <dbReference type="NCBI Taxonomy" id="1792846"/>
    <lineage>
        <taxon>Bacteria</taxon>
        <taxon>Pseudomonadati</taxon>
        <taxon>Pseudomonadota</taxon>
        <taxon>Gammaproteobacteria</taxon>
        <taxon>Lysobacterales</taxon>
        <taxon>Lysobacteraceae</taxon>
        <taxon>Lysobacter</taxon>
    </lineage>
</organism>
<gene>
    <name evidence="8" type="ORF">ABU614_13005</name>
</gene>
<dbReference type="PANTHER" id="PTHR33452:SF1">
    <property type="entry name" value="INNER MEMBRANE PROTEIN YPHA-RELATED"/>
    <property type="match status" value="1"/>
</dbReference>
<evidence type="ECO:0000256" key="7">
    <source>
        <dbReference type="SAM" id="Phobius"/>
    </source>
</evidence>
<comment type="subcellular location">
    <subcellularLocation>
        <location evidence="1">Cell membrane</location>
        <topology evidence="1">Multi-pass membrane protein</topology>
    </subcellularLocation>
</comment>
<sequence length="131" mass="13440">MNAEKSRDLALLVLRLSLGALILLHGIAKLRGGLDGIVGMVQAQGLPGFLGYGVLVGEVLAPLLLILGWHARVGAALIAANMLAAIGLVHLGQLGQLNEQGGWAIELQAMFLAAAVTIALAGPGRHSLDGR</sequence>
<dbReference type="EMBL" id="CP159925">
    <property type="protein sequence ID" value="XCO73317.1"/>
    <property type="molecule type" value="Genomic_DNA"/>
</dbReference>
<evidence type="ECO:0000256" key="2">
    <source>
        <dbReference type="ARBA" id="ARBA00006679"/>
    </source>
</evidence>
<keyword evidence="6 7" id="KW-0472">Membrane</keyword>
<name>A0AAU8MR43_9GAMM</name>
<feature type="transmembrane region" description="Helical" evidence="7">
    <location>
        <begin position="9"/>
        <end position="28"/>
    </location>
</feature>
<keyword evidence="5 7" id="KW-1133">Transmembrane helix</keyword>
<feature type="transmembrane region" description="Helical" evidence="7">
    <location>
        <begin position="103"/>
        <end position="122"/>
    </location>
</feature>
<dbReference type="InterPro" id="IPR032808">
    <property type="entry name" value="DoxX"/>
</dbReference>
<dbReference type="PANTHER" id="PTHR33452">
    <property type="entry name" value="OXIDOREDUCTASE CATD-RELATED"/>
    <property type="match status" value="1"/>
</dbReference>
<reference evidence="8" key="1">
    <citation type="submission" date="2024-06" db="EMBL/GenBank/DDBJ databases">
        <authorList>
            <person name="Li S."/>
        </authorList>
    </citation>
    <scope>NUCLEOTIDE SEQUENCE</scope>
    <source>
        <strain evidence="8">SR10</strain>
    </source>
</reference>